<evidence type="ECO:0000313" key="1">
    <source>
        <dbReference type="EMBL" id="KAK1930064.1"/>
    </source>
</evidence>
<dbReference type="EMBL" id="JASMQC010000041">
    <property type="protein sequence ID" value="KAK1930064.1"/>
    <property type="molecule type" value="Genomic_DNA"/>
</dbReference>
<evidence type="ECO:0000313" key="2">
    <source>
        <dbReference type="Proteomes" id="UP001259832"/>
    </source>
</evidence>
<dbReference type="Proteomes" id="UP001259832">
    <property type="component" value="Unassembled WGS sequence"/>
</dbReference>
<comment type="caution">
    <text evidence="1">The sequence shown here is derived from an EMBL/GenBank/DDBJ whole genome shotgun (WGS) entry which is preliminary data.</text>
</comment>
<dbReference type="AlphaFoldDB" id="A0AAD9G166"/>
<protein>
    <submittedName>
        <fullName evidence="1">Uncharacterized protein</fullName>
    </submittedName>
</protein>
<sequence length="115" mass="12735">MAGCLVVVNNAQTEAAQFLVEVDARTVAAAVDKGWTIVLLARYDFFAVAESDKYLLAADECVARFGRKLRGWTSGSCTKVCPILGDHEVLFDNCKWEAQGEQLTLEAVRRQRQPI</sequence>
<organism evidence="1 2">
    <name type="scientific">Phytophthora citrophthora</name>
    <dbReference type="NCBI Taxonomy" id="4793"/>
    <lineage>
        <taxon>Eukaryota</taxon>
        <taxon>Sar</taxon>
        <taxon>Stramenopiles</taxon>
        <taxon>Oomycota</taxon>
        <taxon>Peronosporomycetes</taxon>
        <taxon>Peronosporales</taxon>
        <taxon>Peronosporaceae</taxon>
        <taxon>Phytophthora</taxon>
    </lineage>
</organism>
<proteinExistence type="predicted"/>
<name>A0AAD9G166_9STRA</name>
<keyword evidence="2" id="KW-1185">Reference proteome</keyword>
<gene>
    <name evidence="1" type="ORF">P3T76_014298</name>
</gene>
<reference evidence="1" key="1">
    <citation type="submission" date="2023-08" db="EMBL/GenBank/DDBJ databases">
        <title>Reference Genome Resource for the Citrus Pathogen Phytophthora citrophthora.</title>
        <authorList>
            <person name="Moller H."/>
            <person name="Coetzee B."/>
            <person name="Rose L.J."/>
            <person name="Van Niekerk J.M."/>
        </authorList>
    </citation>
    <scope>NUCLEOTIDE SEQUENCE</scope>
    <source>
        <strain evidence="1">STE-U-9442</strain>
    </source>
</reference>
<accession>A0AAD9G166</accession>